<sequence>MVIIIVSSVLGVYVMIYAGKNLFNPDSDTATFPYCSEEFQSDPYYALTRYLAACTHCQCNEASARSYYDSFDETLFAENSRDRTLEERGAADVLVKSFGK</sequence>
<proteinExistence type="predicted"/>
<evidence type="ECO:0000313" key="2">
    <source>
        <dbReference type="Proteomes" id="UP000006643"/>
    </source>
</evidence>
<dbReference type="VEuPathDB" id="FungiDB:PITG_22413"/>
<dbReference type="RefSeq" id="XP_002909831.1">
    <property type="nucleotide sequence ID" value="XM_002909785.1"/>
</dbReference>
<dbReference type="HOGENOM" id="CLU_2313580_0_0_1"/>
<dbReference type="InParanoid" id="D0RM99"/>
<keyword evidence="2" id="KW-1185">Reference proteome</keyword>
<dbReference type="KEGG" id="pif:PITG_22413"/>
<dbReference type="Proteomes" id="UP000006643">
    <property type="component" value="Unassembled WGS sequence"/>
</dbReference>
<feature type="non-terminal residue" evidence="1">
    <location>
        <position position="100"/>
    </location>
</feature>
<dbReference type="AlphaFoldDB" id="D0RM99"/>
<dbReference type="GeneID" id="9468226"/>
<evidence type="ECO:0000313" key="1">
    <source>
        <dbReference type="EMBL" id="EEY60707.1"/>
    </source>
</evidence>
<dbReference type="OrthoDB" id="123457at2759"/>
<protein>
    <submittedName>
        <fullName evidence="1">Uncharacterized protein</fullName>
    </submittedName>
</protein>
<dbReference type="EMBL" id="GG690394">
    <property type="protein sequence ID" value="EEY60707.1"/>
    <property type="molecule type" value="Genomic_DNA"/>
</dbReference>
<accession>D0RM99</accession>
<reference evidence="2" key="1">
    <citation type="journal article" date="2009" name="Nature">
        <title>Genome sequence and analysis of the Irish potato famine pathogen Phytophthora infestans.</title>
        <authorList>
            <consortium name="The Broad Institute Genome Sequencing Platform"/>
            <person name="Haas B.J."/>
            <person name="Kamoun S."/>
            <person name="Zody M.C."/>
            <person name="Jiang R.H."/>
            <person name="Handsaker R.E."/>
            <person name="Cano L.M."/>
            <person name="Grabherr M."/>
            <person name="Kodira C.D."/>
            <person name="Raffaele S."/>
            <person name="Torto-Alalibo T."/>
            <person name="Bozkurt T.O."/>
            <person name="Ah-Fong A.M."/>
            <person name="Alvarado L."/>
            <person name="Anderson V.L."/>
            <person name="Armstrong M.R."/>
            <person name="Avrova A."/>
            <person name="Baxter L."/>
            <person name="Beynon J."/>
            <person name="Boevink P.C."/>
            <person name="Bollmann S.R."/>
            <person name="Bos J.I."/>
            <person name="Bulone V."/>
            <person name="Cai G."/>
            <person name="Cakir C."/>
            <person name="Carrington J.C."/>
            <person name="Chawner M."/>
            <person name="Conti L."/>
            <person name="Costanzo S."/>
            <person name="Ewan R."/>
            <person name="Fahlgren N."/>
            <person name="Fischbach M.A."/>
            <person name="Fugelstad J."/>
            <person name="Gilroy E.M."/>
            <person name="Gnerre S."/>
            <person name="Green P.J."/>
            <person name="Grenville-Briggs L.J."/>
            <person name="Griffith J."/>
            <person name="Grunwald N.J."/>
            <person name="Horn K."/>
            <person name="Horner N.R."/>
            <person name="Hu C.H."/>
            <person name="Huitema E."/>
            <person name="Jeong D.H."/>
            <person name="Jones A.M."/>
            <person name="Jones J.D."/>
            <person name="Jones R.W."/>
            <person name="Karlsson E.K."/>
            <person name="Kunjeti S.G."/>
            <person name="Lamour K."/>
            <person name="Liu Z."/>
            <person name="Ma L."/>
            <person name="Maclean D."/>
            <person name="Chibucos M.C."/>
            <person name="McDonald H."/>
            <person name="McWalters J."/>
            <person name="Meijer H.J."/>
            <person name="Morgan W."/>
            <person name="Morris P.F."/>
            <person name="Munro C.A."/>
            <person name="O'Neill K."/>
            <person name="Ospina-Giraldo M."/>
            <person name="Pinzon A."/>
            <person name="Pritchard L."/>
            <person name="Ramsahoye B."/>
            <person name="Ren Q."/>
            <person name="Restrepo S."/>
            <person name="Roy S."/>
            <person name="Sadanandom A."/>
            <person name="Savidor A."/>
            <person name="Schornack S."/>
            <person name="Schwartz D.C."/>
            <person name="Schumann U.D."/>
            <person name="Schwessinger B."/>
            <person name="Seyer L."/>
            <person name="Sharpe T."/>
            <person name="Silvar C."/>
            <person name="Song J."/>
            <person name="Studholme D.J."/>
            <person name="Sykes S."/>
            <person name="Thines M."/>
            <person name="van de Vondervoort P.J."/>
            <person name="Phuntumart V."/>
            <person name="Wawra S."/>
            <person name="Weide R."/>
            <person name="Win J."/>
            <person name="Young C."/>
            <person name="Zhou S."/>
            <person name="Fry W."/>
            <person name="Meyers B.C."/>
            <person name="van West P."/>
            <person name="Ristaino J."/>
            <person name="Govers F."/>
            <person name="Birch P.R."/>
            <person name="Whisson S.C."/>
            <person name="Judelson H.S."/>
            <person name="Nusbaum C."/>
        </authorList>
    </citation>
    <scope>NUCLEOTIDE SEQUENCE [LARGE SCALE GENOMIC DNA]</scope>
    <source>
        <strain evidence="2">T30-4</strain>
    </source>
</reference>
<organism evidence="1 2">
    <name type="scientific">Phytophthora infestans (strain T30-4)</name>
    <name type="common">Potato late blight agent</name>
    <dbReference type="NCBI Taxonomy" id="403677"/>
    <lineage>
        <taxon>Eukaryota</taxon>
        <taxon>Sar</taxon>
        <taxon>Stramenopiles</taxon>
        <taxon>Oomycota</taxon>
        <taxon>Peronosporomycetes</taxon>
        <taxon>Peronosporales</taxon>
        <taxon>Peronosporaceae</taxon>
        <taxon>Phytophthora</taxon>
    </lineage>
</organism>
<gene>
    <name evidence="1" type="ORF">PITG_22413</name>
</gene>
<name>D0RM99_PHYIT</name>